<sequence length="139" mass="16122">MSGLWEKIKAARLSAELTQEELAEKCGVNRATVSMWESKDPTKRIKPRKHNLEKISDATGAPLGWLKSKDAGIDDTWLEQNQDWQTADVEQRIVRERQENHARAKRSVQELYLMVEQNKLTTDEYDLIISLVRAFQRGR</sequence>
<dbReference type="SUPFAM" id="SSF47413">
    <property type="entry name" value="lambda repressor-like DNA-binding domains"/>
    <property type="match status" value="1"/>
</dbReference>
<evidence type="ECO:0000313" key="2">
    <source>
        <dbReference type="EMBL" id="RDH45861.1"/>
    </source>
</evidence>
<dbReference type="InterPro" id="IPR001387">
    <property type="entry name" value="Cro/C1-type_HTH"/>
</dbReference>
<dbReference type="RefSeq" id="WP_094788750.1">
    <property type="nucleotide sequence ID" value="NZ_NDXW01000001.1"/>
</dbReference>
<organism evidence="2 3">
    <name type="scientific">Zooshikella ganghwensis</name>
    <dbReference type="NCBI Taxonomy" id="202772"/>
    <lineage>
        <taxon>Bacteria</taxon>
        <taxon>Pseudomonadati</taxon>
        <taxon>Pseudomonadota</taxon>
        <taxon>Gammaproteobacteria</taxon>
        <taxon>Oceanospirillales</taxon>
        <taxon>Zooshikellaceae</taxon>
        <taxon>Zooshikella</taxon>
    </lineage>
</organism>
<evidence type="ECO:0000313" key="3">
    <source>
        <dbReference type="Proteomes" id="UP000257039"/>
    </source>
</evidence>
<accession>A0A4V1IP36</accession>
<evidence type="ECO:0000259" key="1">
    <source>
        <dbReference type="PROSITE" id="PS50943"/>
    </source>
</evidence>
<feature type="domain" description="HTH cro/C1-type" evidence="1">
    <location>
        <begin position="8"/>
        <end position="66"/>
    </location>
</feature>
<dbReference type="Pfam" id="PF01381">
    <property type="entry name" value="HTH_3"/>
    <property type="match status" value="1"/>
</dbReference>
<protein>
    <submittedName>
        <fullName evidence="2">XRE family transcriptional regulator</fullName>
    </submittedName>
</protein>
<dbReference type="EMBL" id="NDXW01000001">
    <property type="protein sequence ID" value="RDH45861.1"/>
    <property type="molecule type" value="Genomic_DNA"/>
</dbReference>
<name>A0A4V1IP36_9GAMM</name>
<dbReference type="Gene3D" id="1.10.260.40">
    <property type="entry name" value="lambda repressor-like DNA-binding domains"/>
    <property type="match status" value="1"/>
</dbReference>
<dbReference type="InterPro" id="IPR010982">
    <property type="entry name" value="Lambda_DNA-bd_dom_sf"/>
</dbReference>
<gene>
    <name evidence="2" type="ORF">B9G39_21740</name>
</gene>
<comment type="caution">
    <text evidence="2">The sequence shown here is derived from an EMBL/GenBank/DDBJ whole genome shotgun (WGS) entry which is preliminary data.</text>
</comment>
<dbReference type="SMART" id="SM00530">
    <property type="entry name" value="HTH_XRE"/>
    <property type="match status" value="1"/>
</dbReference>
<dbReference type="AlphaFoldDB" id="A0A4V1IP36"/>
<dbReference type="CDD" id="cd00093">
    <property type="entry name" value="HTH_XRE"/>
    <property type="match status" value="1"/>
</dbReference>
<proteinExistence type="predicted"/>
<dbReference type="PROSITE" id="PS50943">
    <property type="entry name" value="HTH_CROC1"/>
    <property type="match status" value="1"/>
</dbReference>
<keyword evidence="3" id="KW-1185">Reference proteome</keyword>
<reference evidence="2 3" key="1">
    <citation type="submission" date="2017-04" db="EMBL/GenBank/DDBJ databases">
        <title>Draft genome sequence of Zooshikella ganghwensis VG4 isolated from Red Sea sediments.</title>
        <authorList>
            <person name="Rehman Z."/>
            <person name="Alam I."/>
            <person name="Kamau A."/>
            <person name="Bajic V."/>
            <person name="Leiknes T."/>
        </authorList>
    </citation>
    <scope>NUCLEOTIDE SEQUENCE [LARGE SCALE GENOMIC DNA]</scope>
    <source>
        <strain evidence="2 3">VG4</strain>
    </source>
</reference>
<dbReference type="GO" id="GO:0003677">
    <property type="term" value="F:DNA binding"/>
    <property type="evidence" value="ECO:0007669"/>
    <property type="project" value="InterPro"/>
</dbReference>
<dbReference type="Proteomes" id="UP000257039">
    <property type="component" value="Unassembled WGS sequence"/>
</dbReference>